<comment type="caution">
    <text evidence="1">The sequence shown here is derived from an EMBL/GenBank/DDBJ whole genome shotgun (WGS) entry which is preliminary data.</text>
</comment>
<accession>A0AAW8F3P9</accession>
<reference evidence="1" key="1">
    <citation type="submission" date="2023-07" db="EMBL/GenBank/DDBJ databases">
        <title>Comparative genomics of wheat-associated soil bacteria to identify genetic determinants of phenazine resistance.</title>
        <authorList>
            <person name="Mouncey N."/>
        </authorList>
    </citation>
    <scope>NUCLEOTIDE SEQUENCE</scope>
    <source>
        <strain evidence="1">V4I22</strain>
    </source>
</reference>
<dbReference type="Proteomes" id="UP001234216">
    <property type="component" value="Unassembled WGS sequence"/>
</dbReference>
<dbReference type="EMBL" id="JAUSZV010000003">
    <property type="protein sequence ID" value="MDQ0904408.1"/>
    <property type="molecule type" value="Genomic_DNA"/>
</dbReference>
<evidence type="ECO:0000313" key="2">
    <source>
        <dbReference type="Proteomes" id="UP001234216"/>
    </source>
</evidence>
<protein>
    <recommendedName>
        <fullName evidence="3">Tn3 transposase DDE domain-containing protein</fullName>
    </recommendedName>
</protein>
<gene>
    <name evidence="1" type="ORF">QFZ22_000393</name>
</gene>
<evidence type="ECO:0008006" key="3">
    <source>
        <dbReference type="Google" id="ProtNLM"/>
    </source>
</evidence>
<dbReference type="AlphaFoldDB" id="A0AAW8F3P9"/>
<organism evidence="1 2">
    <name type="scientific">Streptomyces canus</name>
    <dbReference type="NCBI Taxonomy" id="58343"/>
    <lineage>
        <taxon>Bacteria</taxon>
        <taxon>Bacillati</taxon>
        <taxon>Actinomycetota</taxon>
        <taxon>Actinomycetes</taxon>
        <taxon>Kitasatosporales</taxon>
        <taxon>Streptomycetaceae</taxon>
        <taxon>Streptomyces</taxon>
        <taxon>Streptomyces aurantiacus group</taxon>
    </lineage>
</organism>
<proteinExistence type="predicted"/>
<evidence type="ECO:0000313" key="1">
    <source>
        <dbReference type="EMBL" id="MDQ0904408.1"/>
    </source>
</evidence>
<name>A0AAW8F3P9_9ACTN</name>
<sequence>MRHPRGTVGTENSNYGPLTYMHLNRYARAYTHTGLVHNSQLESLGSLNAITQRRDLHFYEGLNGRD</sequence>